<proteinExistence type="predicted"/>
<keyword evidence="2" id="KW-1185">Reference proteome</keyword>
<sequence length="31" mass="3651">MLSKGENAETSQAGRNIRFTLQRKLIEKFQR</sequence>
<organism evidence="1 2">
    <name type="scientific">Umboniibacter marinipuniceus</name>
    <dbReference type="NCBI Taxonomy" id="569599"/>
    <lineage>
        <taxon>Bacteria</taxon>
        <taxon>Pseudomonadati</taxon>
        <taxon>Pseudomonadota</taxon>
        <taxon>Gammaproteobacteria</taxon>
        <taxon>Cellvibrionales</taxon>
        <taxon>Cellvibrionaceae</taxon>
        <taxon>Umboniibacter</taxon>
    </lineage>
</organism>
<name>A0A3M0ABX9_9GAMM</name>
<dbReference type="Proteomes" id="UP000267187">
    <property type="component" value="Unassembled WGS sequence"/>
</dbReference>
<evidence type="ECO:0000313" key="1">
    <source>
        <dbReference type="EMBL" id="RMA81079.1"/>
    </source>
</evidence>
<evidence type="ECO:0000313" key="2">
    <source>
        <dbReference type="Proteomes" id="UP000267187"/>
    </source>
</evidence>
<protein>
    <submittedName>
        <fullName evidence="1">Uncharacterized protein</fullName>
    </submittedName>
</protein>
<dbReference type="AlphaFoldDB" id="A0A3M0ABX9"/>
<reference evidence="1 2" key="1">
    <citation type="submission" date="2018-10" db="EMBL/GenBank/DDBJ databases">
        <title>Genomic Encyclopedia of Type Strains, Phase IV (KMG-IV): sequencing the most valuable type-strain genomes for metagenomic binning, comparative biology and taxonomic classification.</title>
        <authorList>
            <person name="Goeker M."/>
        </authorList>
    </citation>
    <scope>NUCLEOTIDE SEQUENCE [LARGE SCALE GENOMIC DNA]</scope>
    <source>
        <strain evidence="1 2">DSM 25080</strain>
    </source>
</reference>
<dbReference type="EMBL" id="REFJ01000002">
    <property type="protein sequence ID" value="RMA81079.1"/>
    <property type="molecule type" value="Genomic_DNA"/>
</dbReference>
<gene>
    <name evidence="1" type="ORF">DFR27_0873</name>
</gene>
<comment type="caution">
    <text evidence="1">The sequence shown here is derived from an EMBL/GenBank/DDBJ whole genome shotgun (WGS) entry which is preliminary data.</text>
</comment>
<accession>A0A3M0ABX9</accession>